<dbReference type="CDD" id="cd06324">
    <property type="entry name" value="PBP1_ABC_sugar_binding-like"/>
    <property type="match status" value="1"/>
</dbReference>
<dbReference type="Pfam" id="PF13407">
    <property type="entry name" value="Peripla_BP_4"/>
    <property type="match status" value="1"/>
</dbReference>
<keyword evidence="6" id="KW-1185">Reference proteome</keyword>
<comment type="subcellular location">
    <subcellularLocation>
        <location evidence="1">Cell envelope</location>
    </subcellularLocation>
</comment>
<evidence type="ECO:0000259" key="4">
    <source>
        <dbReference type="Pfam" id="PF13407"/>
    </source>
</evidence>
<reference evidence="6" key="1">
    <citation type="submission" date="2017-09" db="EMBL/GenBank/DDBJ databases">
        <authorList>
            <person name="Regsiter A."/>
            <person name="William W."/>
        </authorList>
    </citation>
    <scope>NUCLEOTIDE SEQUENCE [LARGE SCALE GENOMIC DNA]</scope>
    <source>
        <strain evidence="6">500-1</strain>
    </source>
</reference>
<organism evidence="5 6">
    <name type="scientific">Pseudodesulfovibrio profundus</name>
    <dbReference type="NCBI Taxonomy" id="57320"/>
    <lineage>
        <taxon>Bacteria</taxon>
        <taxon>Pseudomonadati</taxon>
        <taxon>Thermodesulfobacteriota</taxon>
        <taxon>Desulfovibrionia</taxon>
        <taxon>Desulfovibrionales</taxon>
        <taxon>Desulfovibrionaceae</taxon>
    </lineage>
</organism>
<comment type="similarity">
    <text evidence="2">Belongs to the bacterial solute-binding protein 2 family.</text>
</comment>
<dbReference type="GO" id="GO:0030313">
    <property type="term" value="C:cell envelope"/>
    <property type="evidence" value="ECO:0007669"/>
    <property type="project" value="UniProtKB-SubCell"/>
</dbReference>
<dbReference type="InterPro" id="IPR028082">
    <property type="entry name" value="Peripla_BP_I"/>
</dbReference>
<evidence type="ECO:0000313" key="5">
    <source>
        <dbReference type="EMBL" id="SOB59087.1"/>
    </source>
</evidence>
<dbReference type="GO" id="GO:0030246">
    <property type="term" value="F:carbohydrate binding"/>
    <property type="evidence" value="ECO:0007669"/>
    <property type="project" value="UniProtKB-ARBA"/>
</dbReference>
<proteinExistence type="inferred from homology"/>
<dbReference type="AlphaFoldDB" id="A0A2C8FAN5"/>
<dbReference type="OrthoDB" id="9773673at2"/>
<accession>A0A2C8FAN5</accession>
<dbReference type="EMBL" id="LT907975">
    <property type="protein sequence ID" value="SOB59087.1"/>
    <property type="molecule type" value="Genomic_DNA"/>
</dbReference>
<dbReference type="PANTHER" id="PTHR46847:SF2">
    <property type="entry name" value="ABC TRANSPORTER SUGAR-BINDING PROTEIN"/>
    <property type="match status" value="1"/>
</dbReference>
<gene>
    <name evidence="5" type="ORF">DPRO_2183</name>
</gene>
<dbReference type="Gene3D" id="3.40.50.2300">
    <property type="match status" value="2"/>
</dbReference>
<sequence>MKAVQQIWGMVWVTVLCLLFPTQSIGAERTRVAFLNPGGPGDAFFQPMTDFMQAAADDLGFELTVYYANRNHVLYDENIHRLFSTQPLPEYIIGTNARGSGKELLKVAEAAGVKTLFVNQGFIDVEQIVVGTPGERYKQWLFEYIPDDINAGYLLAKTLLDEAVEHSSDGTVEVLAITGHEESAASVLRLRGLKEALVEYPGVRLNQAVHADWKRDKAKKLTRRLLERYPSTSVVWSASDVMAHGVCEALRETGRNPGSDVLVGGVDWADSALDSLRKKEFTASVGGHFMDGGWALVMLYDMMHGIKPDKMGRSSFSVLTVDNVDIYAKLREQSWAAIDFRAFSKHQNPELTQYNFGLEAVLKQLQ</sequence>
<dbReference type="InterPro" id="IPR025997">
    <property type="entry name" value="SBP_2_dom"/>
</dbReference>
<dbReference type="SUPFAM" id="SSF53822">
    <property type="entry name" value="Periplasmic binding protein-like I"/>
    <property type="match status" value="1"/>
</dbReference>
<feature type="domain" description="Periplasmic binding protein" evidence="4">
    <location>
        <begin position="32"/>
        <end position="300"/>
    </location>
</feature>
<protein>
    <submittedName>
        <fullName evidence="5">Putative Sugar ABC transporter periplasmic protein</fullName>
    </submittedName>
</protein>
<evidence type="ECO:0000256" key="3">
    <source>
        <dbReference type="ARBA" id="ARBA00022729"/>
    </source>
</evidence>
<name>A0A2C8FAN5_9BACT</name>
<evidence type="ECO:0000256" key="1">
    <source>
        <dbReference type="ARBA" id="ARBA00004196"/>
    </source>
</evidence>
<evidence type="ECO:0000313" key="6">
    <source>
        <dbReference type="Proteomes" id="UP000219215"/>
    </source>
</evidence>
<dbReference type="Proteomes" id="UP000219215">
    <property type="component" value="Chromosome DPRO"/>
</dbReference>
<dbReference type="KEGG" id="pprf:DPRO_2183"/>
<dbReference type="PANTHER" id="PTHR46847">
    <property type="entry name" value="D-ALLOSE-BINDING PERIPLASMIC PROTEIN-RELATED"/>
    <property type="match status" value="1"/>
</dbReference>
<keyword evidence="3" id="KW-0732">Signal</keyword>
<evidence type="ECO:0000256" key="2">
    <source>
        <dbReference type="ARBA" id="ARBA00007639"/>
    </source>
</evidence>
<dbReference type="RefSeq" id="WP_157917448.1">
    <property type="nucleotide sequence ID" value="NZ_LT907975.1"/>
</dbReference>